<dbReference type="AlphaFoldDB" id="A0A2N2DXL0"/>
<dbReference type="InterPro" id="IPR002298">
    <property type="entry name" value="DNA_polymerase_A"/>
</dbReference>
<evidence type="ECO:0000313" key="5">
    <source>
        <dbReference type="EMBL" id="PKM87210.1"/>
    </source>
</evidence>
<dbReference type="GO" id="GO:0003887">
    <property type="term" value="F:DNA-directed DNA polymerase activity"/>
    <property type="evidence" value="ECO:0007669"/>
    <property type="project" value="UniProtKB-EC"/>
</dbReference>
<proteinExistence type="predicted"/>
<dbReference type="SUPFAM" id="SSF56672">
    <property type="entry name" value="DNA/RNA polymerases"/>
    <property type="match status" value="1"/>
</dbReference>
<reference evidence="5 6" key="1">
    <citation type="journal article" date="2017" name="ISME J.">
        <title>Potential for microbial H2 and metal transformations associated with novel bacteria and archaea in deep terrestrial subsurface sediments.</title>
        <authorList>
            <person name="Hernsdorf A.W."/>
            <person name="Amano Y."/>
            <person name="Miyakawa K."/>
            <person name="Ise K."/>
            <person name="Suzuki Y."/>
            <person name="Anantharaman K."/>
            <person name="Probst A."/>
            <person name="Burstein D."/>
            <person name="Thomas B.C."/>
            <person name="Banfield J.F."/>
        </authorList>
    </citation>
    <scope>NUCLEOTIDE SEQUENCE [LARGE SCALE GENOMIC DNA]</scope>
    <source>
        <strain evidence="5">HGW-Falkowbacteria-2</strain>
    </source>
</reference>
<keyword evidence="2" id="KW-0235">DNA replication</keyword>
<gene>
    <name evidence="5" type="ORF">CVU83_03300</name>
</gene>
<dbReference type="InterPro" id="IPR001098">
    <property type="entry name" value="DNA-dir_DNA_pol_A_palm_dom"/>
</dbReference>
<feature type="domain" description="DNA-directed DNA polymerase family A palm" evidence="4">
    <location>
        <begin position="3"/>
        <end position="95"/>
    </location>
</feature>
<dbReference type="GO" id="GO:0003677">
    <property type="term" value="F:DNA binding"/>
    <property type="evidence" value="ECO:0007669"/>
    <property type="project" value="InterPro"/>
</dbReference>
<dbReference type="Pfam" id="PF00476">
    <property type="entry name" value="DNA_pol_A"/>
    <property type="match status" value="1"/>
</dbReference>
<dbReference type="Gene3D" id="1.10.150.20">
    <property type="entry name" value="5' to 3' exonuclease, C-terminal subdomain"/>
    <property type="match status" value="1"/>
</dbReference>
<dbReference type="PANTHER" id="PTHR10133">
    <property type="entry name" value="DNA POLYMERASE I"/>
    <property type="match status" value="1"/>
</dbReference>
<dbReference type="GO" id="GO:0006261">
    <property type="term" value="P:DNA-templated DNA replication"/>
    <property type="evidence" value="ECO:0007669"/>
    <property type="project" value="InterPro"/>
</dbReference>
<dbReference type="PRINTS" id="PR00868">
    <property type="entry name" value="DNAPOLI"/>
</dbReference>
<name>A0A2N2DXL0_9BACT</name>
<dbReference type="InterPro" id="IPR043502">
    <property type="entry name" value="DNA/RNA_pol_sf"/>
</dbReference>
<comment type="caution">
    <text evidence="5">The sequence shown here is derived from an EMBL/GenBank/DDBJ whole genome shotgun (WGS) entry which is preliminary data.</text>
</comment>
<sequence>MPQIRRAAERMAINTPLQGTAADMIKKAMLDIAEYLKGKEDEIRMLLQVHDELIFEVKADKLDKHIEPLKKLMESALPLSVPVIVEAASGDNWGELK</sequence>
<evidence type="ECO:0000256" key="3">
    <source>
        <dbReference type="ARBA" id="ARBA00049244"/>
    </source>
</evidence>
<comment type="catalytic activity">
    <reaction evidence="3">
        <text>DNA(n) + a 2'-deoxyribonucleoside 5'-triphosphate = DNA(n+1) + diphosphate</text>
        <dbReference type="Rhea" id="RHEA:22508"/>
        <dbReference type="Rhea" id="RHEA-COMP:17339"/>
        <dbReference type="Rhea" id="RHEA-COMP:17340"/>
        <dbReference type="ChEBI" id="CHEBI:33019"/>
        <dbReference type="ChEBI" id="CHEBI:61560"/>
        <dbReference type="ChEBI" id="CHEBI:173112"/>
        <dbReference type="EC" id="2.7.7.7"/>
    </reaction>
</comment>
<dbReference type="EMBL" id="PHAH01000052">
    <property type="protein sequence ID" value="PKM87210.1"/>
    <property type="molecule type" value="Genomic_DNA"/>
</dbReference>
<evidence type="ECO:0000256" key="2">
    <source>
        <dbReference type="ARBA" id="ARBA00022705"/>
    </source>
</evidence>
<organism evidence="5 6">
    <name type="scientific">Candidatus Falkowbacteria bacterium HGW-Falkowbacteria-2</name>
    <dbReference type="NCBI Taxonomy" id="2013769"/>
    <lineage>
        <taxon>Bacteria</taxon>
        <taxon>Candidatus Falkowiibacteriota</taxon>
    </lineage>
</organism>
<evidence type="ECO:0000259" key="4">
    <source>
        <dbReference type="Pfam" id="PF00476"/>
    </source>
</evidence>
<dbReference type="PANTHER" id="PTHR10133:SF27">
    <property type="entry name" value="DNA POLYMERASE NU"/>
    <property type="match status" value="1"/>
</dbReference>
<accession>A0A2N2DXL0</accession>
<dbReference type="Proteomes" id="UP000233325">
    <property type="component" value="Unassembled WGS sequence"/>
</dbReference>
<dbReference type="GO" id="GO:0006302">
    <property type="term" value="P:double-strand break repair"/>
    <property type="evidence" value="ECO:0007669"/>
    <property type="project" value="TreeGrafter"/>
</dbReference>
<evidence type="ECO:0000256" key="1">
    <source>
        <dbReference type="ARBA" id="ARBA00012417"/>
    </source>
</evidence>
<dbReference type="Gene3D" id="3.30.70.370">
    <property type="match status" value="1"/>
</dbReference>
<evidence type="ECO:0000313" key="6">
    <source>
        <dbReference type="Proteomes" id="UP000233325"/>
    </source>
</evidence>
<dbReference type="EC" id="2.7.7.7" evidence="1"/>
<protein>
    <recommendedName>
        <fullName evidence="1">DNA-directed DNA polymerase</fullName>
        <ecNumber evidence="1">2.7.7.7</ecNumber>
    </recommendedName>
</protein>